<dbReference type="PROSITE" id="PS50076">
    <property type="entry name" value="DNAJ_2"/>
    <property type="match status" value="1"/>
</dbReference>
<dbReference type="PRINTS" id="PR00625">
    <property type="entry name" value="JDOMAIN"/>
</dbReference>
<dbReference type="PANTHER" id="PTHR43908">
    <property type="entry name" value="AT29763P-RELATED"/>
    <property type="match status" value="1"/>
</dbReference>
<evidence type="ECO:0000259" key="2">
    <source>
        <dbReference type="PROSITE" id="PS50076"/>
    </source>
</evidence>
<proteinExistence type="predicted"/>
<keyword evidence="3" id="KW-0346">Stress response</keyword>
<dbReference type="Gene3D" id="1.10.287.110">
    <property type="entry name" value="DnaJ domain"/>
    <property type="match status" value="1"/>
</dbReference>
<dbReference type="CDD" id="cd06257">
    <property type="entry name" value="DnaJ"/>
    <property type="match status" value="1"/>
</dbReference>
<evidence type="ECO:0000256" key="1">
    <source>
        <dbReference type="SAM" id="Phobius"/>
    </source>
</evidence>
<keyword evidence="1" id="KW-0812">Transmembrane</keyword>
<sequence>MLKAKVEETINRVLNSSDPYKILNVKNDSTDDEIEKSYKRLCLILHPDQCKHPKSEQAFKKVNNCKNQIIEHRKRQSEFRRDTFFTQNYRSPFSRQQFHGGNFHFTNFSNEDDFFETLFRQHSRYRAYSGQEFFNPFANRRGSIIDTQDDDSFKFVLIVLILAFLLYFGG</sequence>
<keyword evidence="4" id="KW-1185">Reference proteome</keyword>
<dbReference type="SMART" id="SM00271">
    <property type="entry name" value="DnaJ"/>
    <property type="match status" value="1"/>
</dbReference>
<organism evidence="3 4">
    <name type="scientific">Pseudoloma neurophilia</name>
    <dbReference type="NCBI Taxonomy" id="146866"/>
    <lineage>
        <taxon>Eukaryota</taxon>
        <taxon>Fungi</taxon>
        <taxon>Fungi incertae sedis</taxon>
        <taxon>Microsporidia</taxon>
        <taxon>Pseudoloma</taxon>
    </lineage>
</organism>
<reference evidence="3 4" key="1">
    <citation type="submission" date="2015-07" db="EMBL/GenBank/DDBJ databases">
        <title>The genome of Pseudoloma neurophilia, a relevant intracellular parasite of the zebrafish.</title>
        <authorList>
            <person name="Ndikumana S."/>
            <person name="Pelin A."/>
            <person name="Sanders J."/>
            <person name="Corradi N."/>
        </authorList>
    </citation>
    <scope>NUCLEOTIDE SEQUENCE [LARGE SCALE GENOMIC DNA]</scope>
    <source>
        <strain evidence="3 4">MK1</strain>
    </source>
</reference>
<dbReference type="GO" id="GO:0030544">
    <property type="term" value="F:Hsp70 protein binding"/>
    <property type="evidence" value="ECO:0007669"/>
    <property type="project" value="TreeGrafter"/>
</dbReference>
<name>A0A0R0LUE2_9MICR</name>
<gene>
    <name evidence="3" type="ORF">M153_17450002263</name>
</gene>
<dbReference type="InterPro" id="IPR001623">
    <property type="entry name" value="DnaJ_domain"/>
</dbReference>
<keyword evidence="1" id="KW-0472">Membrane</keyword>
<evidence type="ECO:0000313" key="3">
    <source>
        <dbReference type="EMBL" id="KRH93026.1"/>
    </source>
</evidence>
<dbReference type="GO" id="GO:0005789">
    <property type="term" value="C:endoplasmic reticulum membrane"/>
    <property type="evidence" value="ECO:0007669"/>
    <property type="project" value="TreeGrafter"/>
</dbReference>
<dbReference type="SUPFAM" id="SSF46565">
    <property type="entry name" value="Chaperone J-domain"/>
    <property type="match status" value="1"/>
</dbReference>
<keyword evidence="1" id="KW-1133">Transmembrane helix</keyword>
<evidence type="ECO:0000313" key="4">
    <source>
        <dbReference type="Proteomes" id="UP000051530"/>
    </source>
</evidence>
<dbReference type="AlphaFoldDB" id="A0A0R0LUE2"/>
<dbReference type="Pfam" id="PF00226">
    <property type="entry name" value="DnaJ"/>
    <property type="match status" value="1"/>
</dbReference>
<dbReference type="GO" id="GO:0071218">
    <property type="term" value="P:cellular response to misfolded protein"/>
    <property type="evidence" value="ECO:0007669"/>
    <property type="project" value="TreeGrafter"/>
</dbReference>
<comment type="caution">
    <text evidence="3">The sequence shown here is derived from an EMBL/GenBank/DDBJ whole genome shotgun (WGS) entry which is preliminary data.</text>
</comment>
<accession>A0A0R0LUE2</accession>
<feature type="transmembrane region" description="Helical" evidence="1">
    <location>
        <begin position="152"/>
        <end position="169"/>
    </location>
</feature>
<dbReference type="VEuPathDB" id="MicrosporidiaDB:M153_17450002263"/>
<dbReference type="EMBL" id="LGUB01000526">
    <property type="protein sequence ID" value="KRH93026.1"/>
    <property type="molecule type" value="Genomic_DNA"/>
</dbReference>
<protein>
    <submittedName>
        <fullName evidence="3">Putative Heat shock protein DnaJ, Molecular chaperone, heat shock protein, Hsp40, DnaJ protein</fullName>
    </submittedName>
</protein>
<feature type="domain" description="J" evidence="2">
    <location>
        <begin position="18"/>
        <end position="85"/>
    </location>
</feature>
<dbReference type="InterPro" id="IPR036869">
    <property type="entry name" value="J_dom_sf"/>
</dbReference>
<dbReference type="OrthoDB" id="2190196at2759"/>
<dbReference type="Proteomes" id="UP000051530">
    <property type="component" value="Unassembled WGS sequence"/>
</dbReference>
<dbReference type="PANTHER" id="PTHR43908:SF3">
    <property type="entry name" value="AT29763P-RELATED"/>
    <property type="match status" value="1"/>
</dbReference>
<dbReference type="InterPro" id="IPR051100">
    <property type="entry name" value="DnaJ_subfamily_B/C"/>
</dbReference>